<accession>A0ABV0SUP4</accession>
<evidence type="ECO:0000313" key="2">
    <source>
        <dbReference type="EMBL" id="MEQ2224334.1"/>
    </source>
</evidence>
<evidence type="ECO:0000256" key="1">
    <source>
        <dbReference type="SAM" id="MobiDB-lite"/>
    </source>
</evidence>
<sequence length="100" mass="11423">MTSISLGRVTKPFPKLRDSIKPRRASGMQVIFNSVNVRVHHSTTGKRLGSNGIQGRVPRPKPLLTKKTKEKKRAISHLPKNVRRILKPLGKYFVDWQEKV</sequence>
<organism evidence="2 3">
    <name type="scientific">Ilyodon furcidens</name>
    <name type="common">goldbreast splitfin</name>
    <dbReference type="NCBI Taxonomy" id="33524"/>
    <lineage>
        <taxon>Eukaryota</taxon>
        <taxon>Metazoa</taxon>
        <taxon>Chordata</taxon>
        <taxon>Craniata</taxon>
        <taxon>Vertebrata</taxon>
        <taxon>Euteleostomi</taxon>
        <taxon>Actinopterygii</taxon>
        <taxon>Neopterygii</taxon>
        <taxon>Teleostei</taxon>
        <taxon>Neoteleostei</taxon>
        <taxon>Acanthomorphata</taxon>
        <taxon>Ovalentaria</taxon>
        <taxon>Atherinomorphae</taxon>
        <taxon>Cyprinodontiformes</taxon>
        <taxon>Goodeidae</taxon>
        <taxon>Ilyodon</taxon>
    </lineage>
</organism>
<protein>
    <submittedName>
        <fullName evidence="2">Uncharacterized protein</fullName>
    </submittedName>
</protein>
<dbReference type="Proteomes" id="UP001482620">
    <property type="component" value="Unassembled WGS sequence"/>
</dbReference>
<comment type="caution">
    <text evidence="2">The sequence shown here is derived from an EMBL/GenBank/DDBJ whole genome shotgun (WGS) entry which is preliminary data.</text>
</comment>
<reference evidence="2 3" key="1">
    <citation type="submission" date="2021-06" db="EMBL/GenBank/DDBJ databases">
        <authorList>
            <person name="Palmer J.M."/>
        </authorList>
    </citation>
    <scope>NUCLEOTIDE SEQUENCE [LARGE SCALE GENOMIC DNA]</scope>
    <source>
        <strain evidence="3">if_2019</strain>
        <tissue evidence="2">Muscle</tissue>
    </source>
</reference>
<dbReference type="EMBL" id="JAHRIQ010011977">
    <property type="protein sequence ID" value="MEQ2224334.1"/>
    <property type="molecule type" value="Genomic_DNA"/>
</dbReference>
<keyword evidence="3" id="KW-1185">Reference proteome</keyword>
<name>A0ABV0SUP4_9TELE</name>
<gene>
    <name evidence="2" type="ORF">ILYODFUR_006402</name>
</gene>
<feature type="region of interest" description="Disordered" evidence="1">
    <location>
        <begin position="42"/>
        <end position="61"/>
    </location>
</feature>
<proteinExistence type="predicted"/>
<evidence type="ECO:0000313" key="3">
    <source>
        <dbReference type="Proteomes" id="UP001482620"/>
    </source>
</evidence>